<keyword evidence="1" id="KW-0812">Transmembrane</keyword>
<gene>
    <name evidence="2" type="ORF">M2650_06055</name>
</gene>
<keyword evidence="3" id="KW-1185">Reference proteome</keyword>
<feature type="transmembrane region" description="Helical" evidence="1">
    <location>
        <begin position="50"/>
        <end position="74"/>
    </location>
</feature>
<protein>
    <recommendedName>
        <fullName evidence="4">DUF4345 domain-containing protein</fullName>
    </recommendedName>
</protein>
<dbReference type="Proteomes" id="UP001431217">
    <property type="component" value="Unassembled WGS sequence"/>
</dbReference>
<proteinExistence type="predicted"/>
<evidence type="ECO:0000313" key="2">
    <source>
        <dbReference type="EMBL" id="MCL1634194.1"/>
    </source>
</evidence>
<sequence length="135" mass="13860">MGRTIAGAVVGLAVAMAAIFLVEALATAISPPPPGLDLTNEADLARMVELATPAMKAMVVFGWLLASFVGGWVAAKISRSHRVAAAIVVGIGVVAGVILNATMLPHPLWMTVLGVALPIPLAWYAARLATPRATL</sequence>
<name>A0ABT0MH54_9GAMM</name>
<accession>A0ABT0MH54</accession>
<reference evidence="2 3" key="1">
    <citation type="submission" date="2022-05" db="EMBL/GenBank/DDBJ databases">
        <title>Luteimonas sp. SX5, whole genome shotgun sequencing project.</title>
        <authorList>
            <person name="Zhao G."/>
            <person name="Shen L."/>
        </authorList>
    </citation>
    <scope>NUCLEOTIDE SEQUENCE [LARGE SCALE GENOMIC DNA]</scope>
    <source>
        <strain evidence="2 3">SX5</strain>
    </source>
</reference>
<comment type="caution">
    <text evidence="2">The sequence shown here is derived from an EMBL/GenBank/DDBJ whole genome shotgun (WGS) entry which is preliminary data.</text>
</comment>
<evidence type="ECO:0008006" key="4">
    <source>
        <dbReference type="Google" id="ProtNLM"/>
    </source>
</evidence>
<keyword evidence="1" id="KW-1133">Transmembrane helix</keyword>
<feature type="transmembrane region" description="Helical" evidence="1">
    <location>
        <begin position="108"/>
        <end position="126"/>
    </location>
</feature>
<evidence type="ECO:0000313" key="3">
    <source>
        <dbReference type="Proteomes" id="UP001431217"/>
    </source>
</evidence>
<feature type="transmembrane region" description="Helical" evidence="1">
    <location>
        <begin position="83"/>
        <end position="102"/>
    </location>
</feature>
<dbReference type="EMBL" id="JAMBEP010000001">
    <property type="protein sequence ID" value="MCL1634194.1"/>
    <property type="molecule type" value="Genomic_DNA"/>
</dbReference>
<evidence type="ECO:0000256" key="1">
    <source>
        <dbReference type="SAM" id="Phobius"/>
    </source>
</evidence>
<keyword evidence="1" id="KW-0472">Membrane</keyword>
<dbReference type="RefSeq" id="WP_249472478.1">
    <property type="nucleotide sequence ID" value="NZ_JAMBEP010000001.1"/>
</dbReference>
<organism evidence="2 3">
    <name type="scientific">Luteimonas galliterrae</name>
    <dbReference type="NCBI Taxonomy" id="2940486"/>
    <lineage>
        <taxon>Bacteria</taxon>
        <taxon>Pseudomonadati</taxon>
        <taxon>Pseudomonadota</taxon>
        <taxon>Gammaproteobacteria</taxon>
        <taxon>Lysobacterales</taxon>
        <taxon>Lysobacteraceae</taxon>
        <taxon>Luteimonas</taxon>
    </lineage>
</organism>